<evidence type="ECO:0000256" key="4">
    <source>
        <dbReference type="ARBA" id="ARBA00022801"/>
    </source>
</evidence>
<dbReference type="Pfam" id="PF09286">
    <property type="entry name" value="Pro-kuma_activ"/>
    <property type="match status" value="1"/>
</dbReference>
<keyword evidence="3" id="KW-0479">Metal-binding</keyword>
<dbReference type="AlphaFoldDB" id="A0A401ZYF7"/>
<dbReference type="SUPFAM" id="SSF54897">
    <property type="entry name" value="Protease propeptides/inhibitors"/>
    <property type="match status" value="1"/>
</dbReference>
<dbReference type="PROSITE" id="PS51695">
    <property type="entry name" value="SEDOLISIN"/>
    <property type="match status" value="1"/>
</dbReference>
<evidence type="ECO:0000256" key="2">
    <source>
        <dbReference type="ARBA" id="ARBA00022670"/>
    </source>
</evidence>
<name>A0A401ZYF7_9CHLR</name>
<comment type="caution">
    <text evidence="9">The sequence shown here is derived from an EMBL/GenBank/DDBJ whole genome shotgun (WGS) entry which is preliminary data.</text>
</comment>
<dbReference type="InterPro" id="IPR050819">
    <property type="entry name" value="Tripeptidyl-peptidase_I"/>
</dbReference>
<dbReference type="GO" id="GO:0046872">
    <property type="term" value="F:metal ion binding"/>
    <property type="evidence" value="ECO:0007669"/>
    <property type="project" value="UniProtKB-KW"/>
</dbReference>
<dbReference type="InterPro" id="IPR000209">
    <property type="entry name" value="Peptidase_S8/S53_dom"/>
</dbReference>
<dbReference type="InterPro" id="IPR036852">
    <property type="entry name" value="Peptidase_S8/S53_dom_sf"/>
</dbReference>
<dbReference type="OrthoDB" id="3480681at2"/>
<evidence type="ECO:0000313" key="10">
    <source>
        <dbReference type="Proteomes" id="UP000287352"/>
    </source>
</evidence>
<dbReference type="PANTHER" id="PTHR14218:SF15">
    <property type="entry name" value="TRIPEPTIDYL-PEPTIDASE 1"/>
    <property type="match status" value="1"/>
</dbReference>
<dbReference type="Proteomes" id="UP000287352">
    <property type="component" value="Unassembled WGS sequence"/>
</dbReference>
<evidence type="ECO:0000256" key="1">
    <source>
        <dbReference type="ARBA" id="ARBA00001913"/>
    </source>
</evidence>
<comment type="cofactor">
    <cofactor evidence="1">
        <name>Ca(2+)</name>
        <dbReference type="ChEBI" id="CHEBI:29108"/>
    </cofactor>
</comment>
<dbReference type="InterPro" id="IPR030400">
    <property type="entry name" value="Sedolisin_dom"/>
</dbReference>
<dbReference type="GO" id="GO:0008240">
    <property type="term" value="F:tripeptidyl-peptidase activity"/>
    <property type="evidence" value="ECO:0007669"/>
    <property type="project" value="TreeGrafter"/>
</dbReference>
<evidence type="ECO:0000256" key="6">
    <source>
        <dbReference type="ARBA" id="ARBA00022837"/>
    </source>
</evidence>
<feature type="domain" description="Peptidase S53" evidence="8">
    <location>
        <begin position="218"/>
        <end position="578"/>
    </location>
</feature>
<keyword evidence="5" id="KW-0720">Serine protease</keyword>
<gene>
    <name evidence="9" type="ORF">KTT_17530</name>
</gene>
<keyword evidence="4" id="KW-0378">Hydrolase</keyword>
<dbReference type="CDD" id="cd04056">
    <property type="entry name" value="Peptidases_S53"/>
    <property type="match status" value="1"/>
</dbReference>
<keyword evidence="2" id="KW-0645">Protease</keyword>
<dbReference type="EMBL" id="BIFR01000001">
    <property type="protein sequence ID" value="GCE11894.1"/>
    <property type="molecule type" value="Genomic_DNA"/>
</dbReference>
<evidence type="ECO:0000256" key="5">
    <source>
        <dbReference type="ARBA" id="ARBA00022825"/>
    </source>
</evidence>
<keyword evidence="7" id="KW-0865">Zymogen</keyword>
<dbReference type="Pfam" id="PF00082">
    <property type="entry name" value="Peptidase_S8"/>
    <property type="match status" value="1"/>
</dbReference>
<reference evidence="10" key="1">
    <citation type="submission" date="2018-12" db="EMBL/GenBank/DDBJ databases">
        <title>Tengunoibacter tsumagoiensis gen. nov., sp. nov., Dictyobacter kobayashii sp. nov., D. alpinus sp. nov., and D. joshuensis sp. nov. and description of Dictyobacteraceae fam. nov. within the order Ktedonobacterales isolated from Tengu-no-mugimeshi.</title>
        <authorList>
            <person name="Wang C.M."/>
            <person name="Zheng Y."/>
            <person name="Sakai Y."/>
            <person name="Toyoda A."/>
            <person name="Minakuchi Y."/>
            <person name="Abe K."/>
            <person name="Yokota A."/>
            <person name="Yabe S."/>
        </authorList>
    </citation>
    <scope>NUCLEOTIDE SEQUENCE [LARGE SCALE GENOMIC DNA]</scope>
    <source>
        <strain evidence="10">Uno3</strain>
    </source>
</reference>
<keyword evidence="6" id="KW-0106">Calcium</keyword>
<evidence type="ECO:0000256" key="3">
    <source>
        <dbReference type="ARBA" id="ARBA00022723"/>
    </source>
</evidence>
<organism evidence="9 10">
    <name type="scientific">Tengunoibacter tsumagoiensis</name>
    <dbReference type="NCBI Taxonomy" id="2014871"/>
    <lineage>
        <taxon>Bacteria</taxon>
        <taxon>Bacillati</taxon>
        <taxon>Chloroflexota</taxon>
        <taxon>Ktedonobacteria</taxon>
        <taxon>Ktedonobacterales</taxon>
        <taxon>Dictyobacteraceae</taxon>
        <taxon>Tengunoibacter</taxon>
    </lineage>
</organism>
<evidence type="ECO:0000256" key="7">
    <source>
        <dbReference type="ARBA" id="ARBA00023145"/>
    </source>
</evidence>
<dbReference type="SUPFAM" id="SSF52743">
    <property type="entry name" value="Subtilisin-like"/>
    <property type="match status" value="1"/>
</dbReference>
<dbReference type="PANTHER" id="PTHR14218">
    <property type="entry name" value="PROTEASE S8 TRIPEPTIDYL PEPTIDASE I CLN2"/>
    <property type="match status" value="1"/>
</dbReference>
<dbReference type="SMART" id="SM00944">
    <property type="entry name" value="Pro-kuma_activ"/>
    <property type="match status" value="1"/>
</dbReference>
<accession>A0A401ZYF7</accession>
<evidence type="ECO:0000259" key="8">
    <source>
        <dbReference type="PROSITE" id="PS51695"/>
    </source>
</evidence>
<dbReference type="Gene3D" id="3.40.50.200">
    <property type="entry name" value="Peptidase S8/S53 domain"/>
    <property type="match status" value="1"/>
</dbReference>
<dbReference type="InterPro" id="IPR015366">
    <property type="entry name" value="S53_propep"/>
</dbReference>
<sequence>MSKVARTGRAIGSWLTGVICCCLLLVPLASCNTPQGPDTSLQPTPLDLGIPAESLKSPVTGPLAGDTKLHVRITFKIDPNLLNQSQQQTMQPGQSSHLEQFANKIGIDDAKYQKIKAFFHTQGIDINLSQLRTHLAIEAKASTLARLLQTDFVVHNYNGKSFYAPDTNKPAKVPQFLANSIDAITGLDNYSAVPKQDLHFNVQQPAQPAADCSPQDQTLLPKEIAHTYGFDQLWNRGLHGENMTINLVEIDGSYRDDIQNYFDCIQFKGKLTTVNVDGSPKEALGESTLDIQMVAGLARSSNIKVYQTDASDQNSDVWVNVNDELQQLLNDNVNNANSGNVVSISLGAAEGEMTTSDVKAIDSSLRQLSQVEHLAVFVASGDCGAFTSRRYGDLSVSFPASDPWSISVGGTILRIDQNANRVSEGAWSEQAGSQCQNNWGSGGGNSKLYQRSNWQKAPGVDNRYSQGRRQVPDVSAVAYGLAVYFQGQWGAVGGTSASAPIWATGLALVNQQLAQRSHKVSSTPDLFYKAATQNNGKHPYYDVTQGDNLYYKATSGWDYATGLGTLNLPDFADTVGKLT</sequence>
<dbReference type="GO" id="GO:0004252">
    <property type="term" value="F:serine-type endopeptidase activity"/>
    <property type="evidence" value="ECO:0007669"/>
    <property type="project" value="InterPro"/>
</dbReference>
<proteinExistence type="predicted"/>
<evidence type="ECO:0000313" key="9">
    <source>
        <dbReference type="EMBL" id="GCE11894.1"/>
    </source>
</evidence>
<dbReference type="GO" id="GO:0006508">
    <property type="term" value="P:proteolysis"/>
    <property type="evidence" value="ECO:0007669"/>
    <property type="project" value="UniProtKB-KW"/>
</dbReference>
<keyword evidence="10" id="KW-1185">Reference proteome</keyword>
<protein>
    <submittedName>
        <fullName evidence="9">Sedolisin</fullName>
    </submittedName>
</protein>
<dbReference type="RefSeq" id="WP_126579567.1">
    <property type="nucleotide sequence ID" value="NZ_BIFR01000001.1"/>
</dbReference>